<organism evidence="1 2">
    <name type="scientific">Basidiobolus ranarum</name>
    <dbReference type="NCBI Taxonomy" id="34480"/>
    <lineage>
        <taxon>Eukaryota</taxon>
        <taxon>Fungi</taxon>
        <taxon>Fungi incertae sedis</taxon>
        <taxon>Zoopagomycota</taxon>
        <taxon>Entomophthoromycotina</taxon>
        <taxon>Basidiobolomycetes</taxon>
        <taxon>Basidiobolales</taxon>
        <taxon>Basidiobolaceae</taxon>
        <taxon>Basidiobolus</taxon>
    </lineage>
</organism>
<evidence type="ECO:0000313" key="2">
    <source>
        <dbReference type="Proteomes" id="UP001479436"/>
    </source>
</evidence>
<accession>A0ABR2WSW8</accession>
<dbReference type="Proteomes" id="UP001479436">
    <property type="component" value="Unassembled WGS sequence"/>
</dbReference>
<protein>
    <submittedName>
        <fullName evidence="1">Uncharacterized protein</fullName>
    </submittedName>
</protein>
<dbReference type="EMBL" id="JASJQH010000406">
    <property type="protein sequence ID" value="KAK9764559.1"/>
    <property type="molecule type" value="Genomic_DNA"/>
</dbReference>
<proteinExistence type="predicted"/>
<evidence type="ECO:0000313" key="1">
    <source>
        <dbReference type="EMBL" id="KAK9764559.1"/>
    </source>
</evidence>
<gene>
    <name evidence="1" type="ORF">K7432_007839</name>
</gene>
<comment type="caution">
    <text evidence="1">The sequence shown here is derived from an EMBL/GenBank/DDBJ whole genome shotgun (WGS) entry which is preliminary data.</text>
</comment>
<keyword evidence="2" id="KW-1185">Reference proteome</keyword>
<sequence length="219" mass="24969">MLSTQYPSNNQSIFTYSNENCPNFKRGFYEENYFGSCKKRRSGEYSDREKAILNSNSVKRSLEEEFVESDSYSRVSSSKRIRPNGYKNSVASHLVEDFQSMIEPRIVDITSGEVLQEVSFTSPPTSSVHSNVRTKALIRHNHPTFSNENLRILYNVPSNSEPCVQLQPPGLDHSTMQLVPYQPSYHSACQHSAEQSVHATVYEIQDDDDLLQSSMEIDQ</sequence>
<name>A0ABR2WSW8_9FUNG</name>
<reference evidence="1 2" key="1">
    <citation type="submission" date="2023-04" db="EMBL/GenBank/DDBJ databases">
        <title>Genome of Basidiobolus ranarum AG-B5.</title>
        <authorList>
            <person name="Stajich J.E."/>
            <person name="Carter-House D."/>
            <person name="Gryganskyi A."/>
        </authorList>
    </citation>
    <scope>NUCLEOTIDE SEQUENCE [LARGE SCALE GENOMIC DNA]</scope>
    <source>
        <strain evidence="1 2">AG-B5</strain>
    </source>
</reference>